<evidence type="ECO:0000256" key="4">
    <source>
        <dbReference type="ARBA" id="ARBA00023163"/>
    </source>
</evidence>
<reference evidence="6 7" key="1">
    <citation type="submission" date="2016-02" db="EMBL/GenBank/DDBJ databases">
        <authorList>
            <person name="Wen L."/>
            <person name="He K."/>
            <person name="Yang H."/>
        </authorList>
    </citation>
    <scope>NUCLEOTIDE SEQUENCE [LARGE SCALE GENOMIC DNA]</scope>
    <source>
        <strain evidence="6 7">CV41</strain>
    </source>
</reference>
<dbReference type="STRING" id="1548208.AXK12_06395"/>
<dbReference type="RefSeq" id="WP_068712525.1">
    <property type="nucleotide sequence ID" value="NZ_LSZP01000047.1"/>
</dbReference>
<feature type="domain" description="HTH lysR-type" evidence="5">
    <location>
        <begin position="1"/>
        <end position="58"/>
    </location>
</feature>
<dbReference type="InterPro" id="IPR036390">
    <property type="entry name" value="WH_DNA-bd_sf"/>
</dbReference>
<evidence type="ECO:0000313" key="7">
    <source>
        <dbReference type="Proteomes" id="UP000071392"/>
    </source>
</evidence>
<dbReference type="SUPFAM" id="SSF53850">
    <property type="entry name" value="Periplasmic binding protein-like II"/>
    <property type="match status" value="1"/>
</dbReference>
<comment type="caution">
    <text evidence="6">The sequence shown here is derived from an EMBL/GenBank/DDBJ whole genome shotgun (WGS) entry which is preliminary data.</text>
</comment>
<gene>
    <name evidence="6" type="ORF">AXK12_06395</name>
</gene>
<evidence type="ECO:0000256" key="3">
    <source>
        <dbReference type="ARBA" id="ARBA00023125"/>
    </source>
</evidence>
<dbReference type="SUPFAM" id="SSF46785">
    <property type="entry name" value="Winged helix' DNA-binding domain"/>
    <property type="match status" value="1"/>
</dbReference>
<dbReference type="PANTHER" id="PTHR30346:SF0">
    <property type="entry name" value="HCA OPERON TRANSCRIPTIONAL ACTIVATOR HCAR"/>
    <property type="match status" value="1"/>
</dbReference>
<dbReference type="Gene3D" id="1.10.10.10">
    <property type="entry name" value="Winged helix-like DNA-binding domain superfamily/Winged helix DNA-binding domain"/>
    <property type="match status" value="1"/>
</dbReference>
<dbReference type="Proteomes" id="UP000071392">
    <property type="component" value="Unassembled WGS sequence"/>
</dbReference>
<accession>A0A139SJY0</accession>
<proteinExistence type="inferred from homology"/>
<dbReference type="Pfam" id="PF00126">
    <property type="entry name" value="HTH_1"/>
    <property type="match status" value="1"/>
</dbReference>
<dbReference type="PRINTS" id="PR00039">
    <property type="entry name" value="HTHLYSR"/>
</dbReference>
<dbReference type="CDD" id="cd08414">
    <property type="entry name" value="PBP2_LTTR_aromatics_like"/>
    <property type="match status" value="1"/>
</dbReference>
<dbReference type="PANTHER" id="PTHR30346">
    <property type="entry name" value="TRANSCRIPTIONAL DUAL REGULATOR HCAR-RELATED"/>
    <property type="match status" value="1"/>
</dbReference>
<dbReference type="GO" id="GO:0032993">
    <property type="term" value="C:protein-DNA complex"/>
    <property type="evidence" value="ECO:0007669"/>
    <property type="project" value="TreeGrafter"/>
</dbReference>
<keyword evidence="2" id="KW-0805">Transcription regulation</keyword>
<protein>
    <recommendedName>
        <fullName evidence="5">HTH lysR-type domain-containing protein</fullName>
    </recommendedName>
</protein>
<dbReference type="Gene3D" id="3.40.190.10">
    <property type="entry name" value="Periplasmic binding protein-like II"/>
    <property type="match status" value="2"/>
</dbReference>
<dbReference type="OrthoDB" id="108771at2"/>
<comment type="similarity">
    <text evidence="1">Belongs to the LysR transcriptional regulatory family.</text>
</comment>
<organism evidence="6 7">
    <name type="scientific">Cephaloticoccus capnophilus</name>
    <dbReference type="NCBI Taxonomy" id="1548208"/>
    <lineage>
        <taxon>Bacteria</taxon>
        <taxon>Pseudomonadati</taxon>
        <taxon>Verrucomicrobiota</taxon>
        <taxon>Opitutia</taxon>
        <taxon>Opitutales</taxon>
        <taxon>Opitutaceae</taxon>
        <taxon>Cephaloticoccus</taxon>
    </lineage>
</organism>
<dbReference type="GO" id="GO:0003700">
    <property type="term" value="F:DNA-binding transcription factor activity"/>
    <property type="evidence" value="ECO:0007669"/>
    <property type="project" value="InterPro"/>
</dbReference>
<dbReference type="InterPro" id="IPR000847">
    <property type="entry name" value="LysR_HTH_N"/>
</dbReference>
<dbReference type="GO" id="GO:0003677">
    <property type="term" value="F:DNA binding"/>
    <property type="evidence" value="ECO:0007669"/>
    <property type="project" value="UniProtKB-KW"/>
</dbReference>
<dbReference type="FunFam" id="1.10.10.10:FF:000001">
    <property type="entry name" value="LysR family transcriptional regulator"/>
    <property type="match status" value="1"/>
</dbReference>
<dbReference type="Pfam" id="PF03466">
    <property type="entry name" value="LysR_substrate"/>
    <property type="match status" value="1"/>
</dbReference>
<evidence type="ECO:0000259" key="5">
    <source>
        <dbReference type="PROSITE" id="PS50931"/>
    </source>
</evidence>
<evidence type="ECO:0000256" key="1">
    <source>
        <dbReference type="ARBA" id="ARBA00009437"/>
    </source>
</evidence>
<keyword evidence="3" id="KW-0238">DNA-binding</keyword>
<keyword evidence="7" id="KW-1185">Reference proteome</keyword>
<keyword evidence="4" id="KW-0804">Transcription</keyword>
<evidence type="ECO:0000313" key="6">
    <source>
        <dbReference type="EMBL" id="KXU34865.1"/>
    </source>
</evidence>
<sequence>MELRHLRYFVAVAEALNFRRAAERLHVAQPALSKQIKQLEEGIGVQLLSRNTGGVSLTDAGAVLLDEARDILERVEMAASAAADAAIGKSGRLNVGNLGLLTASFLPTVLSEFRARYPQVDVNLIEVGMVDQLSALQAGQVHVGFMVGRTVSLPVGFEWVEVLSARPAVIMSREHPLASRPSIALSELAMEPLLTVAEPGKQTRHQQYLNETFAVRGIRHRPPRRVSSFESLIAMVESGLGVSILLPLSRGFDNVVFRPLKDKEDDLTAHLFAVWRKGTESRILKNFLKVLRG</sequence>
<dbReference type="AlphaFoldDB" id="A0A139SJY0"/>
<dbReference type="InterPro" id="IPR036388">
    <property type="entry name" value="WH-like_DNA-bd_sf"/>
</dbReference>
<dbReference type="PROSITE" id="PS50931">
    <property type="entry name" value="HTH_LYSR"/>
    <property type="match status" value="1"/>
</dbReference>
<dbReference type="EMBL" id="LSZP01000047">
    <property type="protein sequence ID" value="KXU34865.1"/>
    <property type="molecule type" value="Genomic_DNA"/>
</dbReference>
<evidence type="ECO:0000256" key="2">
    <source>
        <dbReference type="ARBA" id="ARBA00023015"/>
    </source>
</evidence>
<dbReference type="InterPro" id="IPR005119">
    <property type="entry name" value="LysR_subst-bd"/>
</dbReference>
<name>A0A139SJY0_9BACT</name>